<dbReference type="Proteomes" id="UP000632289">
    <property type="component" value="Unassembled WGS sequence"/>
</dbReference>
<organism evidence="1 2">
    <name type="scientific">Streptomyces chumphonensis</name>
    <dbReference type="NCBI Taxonomy" id="1214925"/>
    <lineage>
        <taxon>Bacteria</taxon>
        <taxon>Bacillati</taxon>
        <taxon>Actinomycetota</taxon>
        <taxon>Actinomycetes</taxon>
        <taxon>Kitasatosporales</taxon>
        <taxon>Streptomycetaceae</taxon>
        <taxon>Streptomyces</taxon>
    </lineage>
</organism>
<proteinExistence type="predicted"/>
<dbReference type="RefSeq" id="WP_191207742.1">
    <property type="nucleotide sequence ID" value="NZ_BAABKL010000039.1"/>
</dbReference>
<name>A0A927IB00_9ACTN</name>
<dbReference type="EMBL" id="JACXYU010000001">
    <property type="protein sequence ID" value="MBD3930467.1"/>
    <property type="molecule type" value="Genomic_DNA"/>
</dbReference>
<gene>
    <name evidence="1" type="ORF">IF129_02600</name>
</gene>
<dbReference type="AlphaFoldDB" id="A0A927IB00"/>
<protein>
    <submittedName>
        <fullName evidence="1">Uncharacterized protein</fullName>
    </submittedName>
</protein>
<comment type="caution">
    <text evidence="1">The sequence shown here is derived from an EMBL/GenBank/DDBJ whole genome shotgun (WGS) entry which is preliminary data.</text>
</comment>
<evidence type="ECO:0000313" key="1">
    <source>
        <dbReference type="EMBL" id="MBD3930467.1"/>
    </source>
</evidence>
<reference evidence="1" key="1">
    <citation type="submission" date="2020-09" db="EMBL/GenBank/DDBJ databases">
        <title>Secondary metabolite and genome analysis of marine Streptomyces chumphonensis KK1-2T.</title>
        <authorList>
            <person name="Phongsopitanun W."/>
            <person name="Kanchanasin P."/>
            <person name="Pittayakhajonwut P."/>
            <person name="Suwanborirux K."/>
            <person name="Tanasupawat S."/>
        </authorList>
    </citation>
    <scope>NUCLEOTIDE SEQUENCE</scope>
    <source>
        <strain evidence="1">KK1-2</strain>
    </source>
</reference>
<evidence type="ECO:0000313" key="2">
    <source>
        <dbReference type="Proteomes" id="UP000632289"/>
    </source>
</evidence>
<accession>A0A927IB00</accession>
<sequence>MYGKSDVASELVKGLSAAGLDLVEVVGEVDDLLPALVARYVTQLFPEDGRQDVLLRHGTPHLTARLNEEWERTAVASGLFGDGRSGERTFLVGIEMKAGTADEEDIPAYRWARVTLSEGWDIAGAGCASGVLGTGRNNPTFAMASVRGDVLMVAGYWQVGVGFAVISQPEHVSRLRDHARRIAAFPHVEPATREWADRWLTAHPQN</sequence>
<keyword evidence="2" id="KW-1185">Reference proteome</keyword>